<proteinExistence type="predicted"/>
<feature type="transmembrane region" description="Helical" evidence="1">
    <location>
        <begin position="41"/>
        <end position="63"/>
    </location>
</feature>
<evidence type="ECO:0000313" key="2">
    <source>
        <dbReference type="EMBL" id="CEA00248.1"/>
    </source>
</evidence>
<dbReference type="HOGENOM" id="CLU_1693356_0_0_9"/>
<organism evidence="2">
    <name type="scientific">Metalysinibacillus saudimassiliensis</name>
    <dbReference type="NCBI Taxonomy" id="1461583"/>
    <lineage>
        <taxon>Bacteria</taxon>
        <taxon>Bacillati</taxon>
        <taxon>Bacillota</taxon>
        <taxon>Bacilli</taxon>
        <taxon>Bacillales</taxon>
        <taxon>Caryophanaceae</taxon>
        <taxon>Metalysinibacillus</taxon>
    </lineage>
</organism>
<name>A0A078LYR6_9BACL</name>
<keyword evidence="1" id="KW-0472">Membrane</keyword>
<dbReference type="AlphaFoldDB" id="A0A078LYR6"/>
<dbReference type="PATRIC" id="fig|1461583.4.peg.509"/>
<keyword evidence="1" id="KW-0812">Transmembrane</keyword>
<feature type="transmembrane region" description="Helical" evidence="1">
    <location>
        <begin position="9"/>
        <end position="29"/>
    </location>
</feature>
<evidence type="ECO:0000256" key="1">
    <source>
        <dbReference type="SAM" id="Phobius"/>
    </source>
</evidence>
<protein>
    <submittedName>
        <fullName evidence="2">Uncharacterized protein</fullName>
    </submittedName>
</protein>
<reference evidence="2" key="1">
    <citation type="submission" date="2014-07" db="EMBL/GenBank/DDBJ databases">
        <authorList>
            <person name="Urmite Genomes Urmite Genomes"/>
        </authorList>
    </citation>
    <scope>NUCLEOTIDE SEQUENCE</scope>
    <source>
        <strain evidence="2">13S34_air</strain>
    </source>
</reference>
<dbReference type="EMBL" id="LN483073">
    <property type="protein sequence ID" value="CEA00248.1"/>
    <property type="molecule type" value="Genomic_DNA"/>
</dbReference>
<gene>
    <name evidence="2" type="ORF">BN1050_00537</name>
</gene>
<sequence length="155" mass="16866">MGKQILGKIISGMIAGILLSALISLVTLLNGDGSMGFSALFTLNVLLVVPIFLVAGIALSFVIEHFAVTFKSMMWSYGIVGAVIAMVLYTLIVRGNWEGLVYYATTGVIAALVFYLVQQGIMPMLDRLGVASALQDEAREEYARNNPDKKSRFRK</sequence>
<keyword evidence="1" id="KW-1133">Transmembrane helix</keyword>
<accession>A0A078LYR6</accession>
<feature type="transmembrane region" description="Helical" evidence="1">
    <location>
        <begin position="100"/>
        <end position="117"/>
    </location>
</feature>
<feature type="transmembrane region" description="Helical" evidence="1">
    <location>
        <begin position="75"/>
        <end position="94"/>
    </location>
</feature>